<gene>
    <name evidence="8" type="ORF">JL106_03510</name>
</gene>
<evidence type="ECO:0000256" key="2">
    <source>
        <dbReference type="ARBA" id="ARBA00023015"/>
    </source>
</evidence>
<dbReference type="PANTHER" id="PTHR43133">
    <property type="entry name" value="RNA POLYMERASE ECF-TYPE SIGMA FACTO"/>
    <property type="match status" value="1"/>
</dbReference>
<evidence type="ECO:0000259" key="7">
    <source>
        <dbReference type="Pfam" id="PF04545"/>
    </source>
</evidence>
<evidence type="ECO:0000256" key="4">
    <source>
        <dbReference type="ARBA" id="ARBA00023125"/>
    </source>
</evidence>
<dbReference type="Proteomes" id="UP000663792">
    <property type="component" value="Unassembled WGS sequence"/>
</dbReference>
<dbReference type="RefSeq" id="WP_205259294.1">
    <property type="nucleotide sequence ID" value="NZ_JAERWK010000005.1"/>
</dbReference>
<dbReference type="CDD" id="cd06171">
    <property type="entry name" value="Sigma70_r4"/>
    <property type="match status" value="1"/>
</dbReference>
<evidence type="ECO:0000259" key="6">
    <source>
        <dbReference type="Pfam" id="PF04542"/>
    </source>
</evidence>
<dbReference type="NCBIfam" id="TIGR02937">
    <property type="entry name" value="sigma70-ECF"/>
    <property type="match status" value="1"/>
</dbReference>
<dbReference type="GO" id="GO:0006352">
    <property type="term" value="P:DNA-templated transcription initiation"/>
    <property type="evidence" value="ECO:0007669"/>
    <property type="project" value="InterPro"/>
</dbReference>
<dbReference type="Pfam" id="PF04542">
    <property type="entry name" value="Sigma70_r2"/>
    <property type="match status" value="1"/>
</dbReference>
<dbReference type="InterPro" id="IPR013324">
    <property type="entry name" value="RNA_pol_sigma_r3/r4-like"/>
</dbReference>
<feature type="domain" description="RNA polymerase sigma-70 region 4" evidence="7">
    <location>
        <begin position="127"/>
        <end position="175"/>
    </location>
</feature>
<dbReference type="GO" id="GO:0003677">
    <property type="term" value="F:DNA binding"/>
    <property type="evidence" value="ECO:0007669"/>
    <property type="project" value="UniProtKB-KW"/>
</dbReference>
<evidence type="ECO:0000256" key="1">
    <source>
        <dbReference type="ARBA" id="ARBA00010641"/>
    </source>
</evidence>
<organism evidence="8 9">
    <name type="scientific">Nakamurella leprariae</name>
    <dbReference type="NCBI Taxonomy" id="2803911"/>
    <lineage>
        <taxon>Bacteria</taxon>
        <taxon>Bacillati</taxon>
        <taxon>Actinomycetota</taxon>
        <taxon>Actinomycetes</taxon>
        <taxon>Nakamurellales</taxon>
        <taxon>Nakamurellaceae</taxon>
        <taxon>Nakamurella</taxon>
    </lineage>
</organism>
<dbReference type="SUPFAM" id="SSF88659">
    <property type="entry name" value="Sigma3 and sigma4 domains of RNA polymerase sigma factors"/>
    <property type="match status" value="1"/>
</dbReference>
<accession>A0A939BXT8</accession>
<dbReference type="InterPro" id="IPR036388">
    <property type="entry name" value="WH-like_DNA-bd_sf"/>
</dbReference>
<keyword evidence="9" id="KW-1185">Reference proteome</keyword>
<dbReference type="InterPro" id="IPR013325">
    <property type="entry name" value="RNA_pol_sigma_r2"/>
</dbReference>
<evidence type="ECO:0000313" key="8">
    <source>
        <dbReference type="EMBL" id="MBM9466345.1"/>
    </source>
</evidence>
<dbReference type="EMBL" id="JAERWK010000005">
    <property type="protein sequence ID" value="MBM9466345.1"/>
    <property type="molecule type" value="Genomic_DNA"/>
</dbReference>
<dbReference type="InterPro" id="IPR039425">
    <property type="entry name" value="RNA_pol_sigma-70-like"/>
</dbReference>
<dbReference type="Gene3D" id="1.10.10.10">
    <property type="entry name" value="Winged helix-like DNA-binding domain superfamily/Winged helix DNA-binding domain"/>
    <property type="match status" value="1"/>
</dbReference>
<evidence type="ECO:0000256" key="3">
    <source>
        <dbReference type="ARBA" id="ARBA00023082"/>
    </source>
</evidence>
<reference evidence="8" key="1">
    <citation type="submission" date="2021-01" db="EMBL/GenBank/DDBJ databases">
        <title>YIM 132084 draft genome.</title>
        <authorList>
            <person name="An D."/>
        </authorList>
    </citation>
    <scope>NUCLEOTIDE SEQUENCE</scope>
    <source>
        <strain evidence="8">YIM 132084</strain>
    </source>
</reference>
<dbReference type="InterPro" id="IPR007630">
    <property type="entry name" value="RNA_pol_sigma70_r4"/>
</dbReference>
<dbReference type="AlphaFoldDB" id="A0A939BXT8"/>
<keyword evidence="4" id="KW-0238">DNA-binding</keyword>
<name>A0A939BXT8_9ACTN</name>
<dbReference type="PANTHER" id="PTHR43133:SF62">
    <property type="entry name" value="RNA POLYMERASE SIGMA FACTOR SIGZ"/>
    <property type="match status" value="1"/>
</dbReference>
<comment type="similarity">
    <text evidence="1">Belongs to the sigma-70 factor family. ECF subfamily.</text>
</comment>
<protein>
    <submittedName>
        <fullName evidence="8">Sigma-70 family RNA polymerase sigma factor</fullName>
    </submittedName>
</protein>
<dbReference type="Pfam" id="PF04545">
    <property type="entry name" value="Sigma70_r4"/>
    <property type="match status" value="1"/>
</dbReference>
<evidence type="ECO:0000313" key="9">
    <source>
        <dbReference type="Proteomes" id="UP000663792"/>
    </source>
</evidence>
<dbReference type="SUPFAM" id="SSF88946">
    <property type="entry name" value="Sigma2 domain of RNA polymerase sigma factors"/>
    <property type="match status" value="1"/>
</dbReference>
<sequence length="184" mass="20391">MSPQAQDELLNQQFREGGPAVLKAAYDRYSSMVYRLGLLSLRDHHDAEDLVQQVFVRAWRGRGGFDPTRGSLPGWLLGITRRLVADRFAALDRDRKVQAAAQSVAQPTTETSGAERVVDRVVMGDKLEQLPAAQQLVLRLAFFDGLTHTEIAEATSLPLGTVKSHIRRALANLRKQWEVDGASS</sequence>
<dbReference type="InterPro" id="IPR014284">
    <property type="entry name" value="RNA_pol_sigma-70_dom"/>
</dbReference>
<dbReference type="Gene3D" id="1.10.1740.10">
    <property type="match status" value="1"/>
</dbReference>
<proteinExistence type="inferred from homology"/>
<dbReference type="GO" id="GO:0016987">
    <property type="term" value="F:sigma factor activity"/>
    <property type="evidence" value="ECO:0007669"/>
    <property type="project" value="UniProtKB-KW"/>
</dbReference>
<evidence type="ECO:0000256" key="5">
    <source>
        <dbReference type="ARBA" id="ARBA00023163"/>
    </source>
</evidence>
<keyword evidence="2" id="KW-0805">Transcription regulation</keyword>
<dbReference type="InterPro" id="IPR007627">
    <property type="entry name" value="RNA_pol_sigma70_r2"/>
</dbReference>
<comment type="caution">
    <text evidence="8">The sequence shown here is derived from an EMBL/GenBank/DDBJ whole genome shotgun (WGS) entry which is preliminary data.</text>
</comment>
<keyword evidence="5" id="KW-0804">Transcription</keyword>
<feature type="domain" description="RNA polymerase sigma-70 region 2" evidence="6">
    <location>
        <begin position="26"/>
        <end position="92"/>
    </location>
</feature>
<keyword evidence="3" id="KW-0731">Sigma factor</keyword>